<accession>A0AAE0ZLU2</accession>
<dbReference type="AlphaFoldDB" id="A0AAE0ZLU2"/>
<proteinExistence type="predicted"/>
<gene>
    <name evidence="2" type="ORF">RRG08_036433</name>
</gene>
<protein>
    <submittedName>
        <fullName evidence="2">Uncharacterized protein</fullName>
    </submittedName>
</protein>
<feature type="region of interest" description="Disordered" evidence="1">
    <location>
        <begin position="1"/>
        <end position="33"/>
    </location>
</feature>
<dbReference type="EMBL" id="JAWDGP010003786">
    <property type="protein sequence ID" value="KAK3770832.1"/>
    <property type="molecule type" value="Genomic_DNA"/>
</dbReference>
<evidence type="ECO:0000313" key="3">
    <source>
        <dbReference type="Proteomes" id="UP001283361"/>
    </source>
</evidence>
<evidence type="ECO:0000313" key="2">
    <source>
        <dbReference type="EMBL" id="KAK3770832.1"/>
    </source>
</evidence>
<reference evidence="2" key="1">
    <citation type="journal article" date="2023" name="G3 (Bethesda)">
        <title>A reference genome for the long-term kleptoplast-retaining sea slug Elysia crispata morphotype clarki.</title>
        <authorList>
            <person name="Eastman K.E."/>
            <person name="Pendleton A.L."/>
            <person name="Shaikh M.A."/>
            <person name="Suttiyut T."/>
            <person name="Ogas R."/>
            <person name="Tomko P."/>
            <person name="Gavelis G."/>
            <person name="Widhalm J.R."/>
            <person name="Wisecaver J.H."/>
        </authorList>
    </citation>
    <scope>NUCLEOTIDE SEQUENCE</scope>
    <source>
        <strain evidence="2">ECLA1</strain>
    </source>
</reference>
<organism evidence="2 3">
    <name type="scientific">Elysia crispata</name>
    <name type="common">lettuce slug</name>
    <dbReference type="NCBI Taxonomy" id="231223"/>
    <lineage>
        <taxon>Eukaryota</taxon>
        <taxon>Metazoa</taxon>
        <taxon>Spiralia</taxon>
        <taxon>Lophotrochozoa</taxon>
        <taxon>Mollusca</taxon>
        <taxon>Gastropoda</taxon>
        <taxon>Heterobranchia</taxon>
        <taxon>Euthyneura</taxon>
        <taxon>Panpulmonata</taxon>
        <taxon>Sacoglossa</taxon>
        <taxon>Placobranchoidea</taxon>
        <taxon>Plakobranchidae</taxon>
        <taxon>Elysia</taxon>
    </lineage>
</organism>
<comment type="caution">
    <text evidence="2">The sequence shown here is derived from an EMBL/GenBank/DDBJ whole genome shotgun (WGS) entry which is preliminary data.</text>
</comment>
<evidence type="ECO:0000256" key="1">
    <source>
        <dbReference type="SAM" id="MobiDB-lite"/>
    </source>
</evidence>
<name>A0AAE0ZLU2_9GAST</name>
<sequence>MKSILGKGNKSEHFRKRTPGSHQFSTGSPGKLQSGGWNIVDDCHMITPARGLMCACTGLDQPFETQPQFGASGPF</sequence>
<keyword evidence="3" id="KW-1185">Reference proteome</keyword>
<dbReference type="Proteomes" id="UP001283361">
    <property type="component" value="Unassembled WGS sequence"/>
</dbReference>